<dbReference type="EMBL" id="JABCRI010000011">
    <property type="protein sequence ID" value="KAF8397771.1"/>
    <property type="molecule type" value="Genomic_DNA"/>
</dbReference>
<evidence type="ECO:0000256" key="3">
    <source>
        <dbReference type="RuleBase" id="RU000461"/>
    </source>
</evidence>
<dbReference type="SUPFAM" id="SSF48264">
    <property type="entry name" value="Cytochrome P450"/>
    <property type="match status" value="1"/>
</dbReference>
<sequence length="588" mass="65731">MVSSVSLTTLSSLTNPNQQHFQIHKPINLCSRNPPHFLSIKSSFDRDSTKKKKPSSNGSWVSPDWLTSLTSSLSIGRDDSGIPIANAKLDDVSELLGGALFLPLFKWMNDYGPIYRLAAGPRNFVVVSDPAIAKHVLRNYGKYSKGLVSEVSEFLFGSGFAIAEGPLWMARRRAVVPSLHKKYLSVIVDRVFCKCAERLVEKLKPDALTGAAVNMEAKFSQLTLDVIGLSVFNYNFDSLNADSPVIDAVYTALKEAEARSTDLLPYWKAEKAVTVIRRSVEELIAKCKEIVEAEGEQIDGEEYINDADPSILRFLLASREEVSSVQLRDDLLSMLVAGHETTGSVLTWTLYLLSKDISSLTRAQEEVDRVLQGRPPTYEDIKELKYLTRCINESMRLYPHPPVLIRRAQVADVLPGNYPVNAGQDIMISVYNIHHSSQVWERAEEFVPERFDLEEPIPNETNTDFRFIPFSGGPRKCVGDQFALLEAIVALTIFLQCMNFELVPDQNISMTTGATIHTTNGLYMKLSQRNSQPAFASSSSIAAYVPCVLMSPDMLLEESPIFSRHGLSPADAIKWYRHDEVDLLWPFL</sequence>
<accession>A0A835DC60</accession>
<organism evidence="5 6">
    <name type="scientific">Tetracentron sinense</name>
    <name type="common">Spur-leaf</name>
    <dbReference type="NCBI Taxonomy" id="13715"/>
    <lineage>
        <taxon>Eukaryota</taxon>
        <taxon>Viridiplantae</taxon>
        <taxon>Streptophyta</taxon>
        <taxon>Embryophyta</taxon>
        <taxon>Tracheophyta</taxon>
        <taxon>Spermatophyta</taxon>
        <taxon>Magnoliopsida</taxon>
        <taxon>Trochodendrales</taxon>
        <taxon>Trochodendraceae</taxon>
        <taxon>Tetracentron</taxon>
    </lineage>
</organism>
<dbReference type="AlphaFoldDB" id="A0A835DC60"/>
<evidence type="ECO:0000313" key="5">
    <source>
        <dbReference type="EMBL" id="KAF8397771.1"/>
    </source>
</evidence>
<comment type="cofactor">
    <cofactor evidence="2">
        <name>heme</name>
        <dbReference type="ChEBI" id="CHEBI:30413"/>
    </cofactor>
</comment>
<evidence type="ECO:0000313" key="6">
    <source>
        <dbReference type="Proteomes" id="UP000655225"/>
    </source>
</evidence>
<dbReference type="Pfam" id="PF00067">
    <property type="entry name" value="p450"/>
    <property type="match status" value="1"/>
</dbReference>
<gene>
    <name evidence="5" type="ORF">HHK36_016693</name>
</gene>
<keyword evidence="2 3" id="KW-0349">Heme</keyword>
<dbReference type="PANTHER" id="PTHR24291:SF134">
    <property type="entry name" value="CAROTENE EPSILON-MONOOXYGENASE, CHLOROPLASTIC"/>
    <property type="match status" value="1"/>
</dbReference>
<keyword evidence="3" id="KW-0503">Monooxygenase</keyword>
<evidence type="ECO:0000256" key="4">
    <source>
        <dbReference type="SAM" id="MobiDB-lite"/>
    </source>
</evidence>
<dbReference type="InterPro" id="IPR002401">
    <property type="entry name" value="Cyt_P450_E_grp-I"/>
</dbReference>
<dbReference type="GO" id="GO:0016705">
    <property type="term" value="F:oxidoreductase activity, acting on paired donors, with incorporation or reduction of molecular oxygen"/>
    <property type="evidence" value="ECO:0007669"/>
    <property type="project" value="InterPro"/>
</dbReference>
<proteinExistence type="inferred from homology"/>
<comment type="similarity">
    <text evidence="1 3">Belongs to the cytochrome P450 family.</text>
</comment>
<dbReference type="PRINTS" id="PR00463">
    <property type="entry name" value="EP450I"/>
</dbReference>
<comment type="caution">
    <text evidence="5">The sequence shown here is derived from an EMBL/GenBank/DDBJ whole genome shotgun (WGS) entry which is preliminary data.</text>
</comment>
<dbReference type="InterPro" id="IPR017972">
    <property type="entry name" value="Cyt_P450_CS"/>
</dbReference>
<feature type="binding site" description="axial binding residue" evidence="2">
    <location>
        <position position="477"/>
    </location>
    <ligand>
        <name>heme</name>
        <dbReference type="ChEBI" id="CHEBI:30413"/>
    </ligand>
    <ligandPart>
        <name>Fe</name>
        <dbReference type="ChEBI" id="CHEBI:18248"/>
    </ligandPart>
</feature>
<keyword evidence="2 3" id="KW-0408">Iron</keyword>
<dbReference type="PROSITE" id="PS00086">
    <property type="entry name" value="CYTOCHROME_P450"/>
    <property type="match status" value="1"/>
</dbReference>
<reference evidence="5 6" key="1">
    <citation type="submission" date="2020-04" db="EMBL/GenBank/DDBJ databases">
        <title>Plant Genome Project.</title>
        <authorList>
            <person name="Zhang R.-G."/>
        </authorList>
    </citation>
    <scope>NUCLEOTIDE SEQUENCE [LARGE SCALE GENOMIC DNA]</scope>
    <source>
        <strain evidence="5">YNK0</strain>
        <tissue evidence="5">Leaf</tissue>
    </source>
</reference>
<dbReference type="InterPro" id="IPR001128">
    <property type="entry name" value="Cyt_P450"/>
</dbReference>
<name>A0A835DC60_TETSI</name>
<dbReference type="InterPro" id="IPR050196">
    <property type="entry name" value="Cytochrome_P450_Monoox"/>
</dbReference>
<keyword evidence="3" id="KW-0560">Oxidoreductase</keyword>
<dbReference type="GO" id="GO:0016117">
    <property type="term" value="P:carotenoid biosynthetic process"/>
    <property type="evidence" value="ECO:0007669"/>
    <property type="project" value="TreeGrafter"/>
</dbReference>
<protein>
    <recommendedName>
        <fullName evidence="7">Carotene epsilon-monooxygenase</fullName>
    </recommendedName>
</protein>
<dbReference type="Proteomes" id="UP000655225">
    <property type="component" value="Unassembled WGS sequence"/>
</dbReference>
<dbReference type="InterPro" id="IPR036396">
    <property type="entry name" value="Cyt_P450_sf"/>
</dbReference>
<keyword evidence="6" id="KW-1185">Reference proteome</keyword>
<dbReference type="PRINTS" id="PR00385">
    <property type="entry name" value="P450"/>
</dbReference>
<dbReference type="CDD" id="cd11046">
    <property type="entry name" value="CYP97"/>
    <property type="match status" value="1"/>
</dbReference>
<dbReference type="GO" id="GO:0005506">
    <property type="term" value="F:iron ion binding"/>
    <property type="evidence" value="ECO:0007669"/>
    <property type="project" value="InterPro"/>
</dbReference>
<dbReference type="OrthoDB" id="1470350at2759"/>
<dbReference type="Gene3D" id="1.10.630.10">
    <property type="entry name" value="Cytochrome P450"/>
    <property type="match status" value="1"/>
</dbReference>
<dbReference type="GO" id="GO:0004497">
    <property type="term" value="F:monooxygenase activity"/>
    <property type="evidence" value="ECO:0007669"/>
    <property type="project" value="UniProtKB-KW"/>
</dbReference>
<dbReference type="GO" id="GO:0020037">
    <property type="term" value="F:heme binding"/>
    <property type="evidence" value="ECO:0007669"/>
    <property type="project" value="InterPro"/>
</dbReference>
<evidence type="ECO:0000256" key="1">
    <source>
        <dbReference type="ARBA" id="ARBA00010617"/>
    </source>
</evidence>
<dbReference type="OMA" id="WPHPETF"/>
<dbReference type="GO" id="GO:0009507">
    <property type="term" value="C:chloroplast"/>
    <property type="evidence" value="ECO:0007669"/>
    <property type="project" value="TreeGrafter"/>
</dbReference>
<feature type="region of interest" description="Disordered" evidence="4">
    <location>
        <begin position="41"/>
        <end position="60"/>
    </location>
</feature>
<evidence type="ECO:0000256" key="2">
    <source>
        <dbReference type="PIRSR" id="PIRSR602401-1"/>
    </source>
</evidence>
<keyword evidence="2 3" id="KW-0479">Metal-binding</keyword>
<dbReference type="PANTHER" id="PTHR24291">
    <property type="entry name" value="CYTOCHROME P450 FAMILY 4"/>
    <property type="match status" value="1"/>
</dbReference>
<evidence type="ECO:0008006" key="7">
    <source>
        <dbReference type="Google" id="ProtNLM"/>
    </source>
</evidence>